<keyword evidence="4" id="KW-0276">Fatty acid metabolism</keyword>
<dbReference type="OrthoDB" id="19906at2"/>
<evidence type="ECO:0000313" key="14">
    <source>
        <dbReference type="Proteomes" id="UP000183760"/>
    </source>
</evidence>
<dbReference type="GO" id="GO:0006631">
    <property type="term" value="P:fatty acid metabolic process"/>
    <property type="evidence" value="ECO:0007669"/>
    <property type="project" value="UniProtKB-KW"/>
</dbReference>
<feature type="transmembrane region" description="Helical" evidence="10">
    <location>
        <begin position="60"/>
        <end position="80"/>
    </location>
</feature>
<accession>A0A511TF11</accession>
<evidence type="ECO:0000256" key="7">
    <source>
        <dbReference type="ARBA" id="ARBA00023004"/>
    </source>
</evidence>
<evidence type="ECO:0000256" key="1">
    <source>
        <dbReference type="ARBA" id="ARBA00004141"/>
    </source>
</evidence>
<dbReference type="Pfam" id="PF00487">
    <property type="entry name" value="FA_desaturase"/>
    <property type="match status" value="1"/>
</dbReference>
<evidence type="ECO:0000256" key="5">
    <source>
        <dbReference type="ARBA" id="ARBA00022989"/>
    </source>
</evidence>
<feature type="domain" description="Fatty acid desaturase" evidence="11">
    <location>
        <begin position="61"/>
        <end position="289"/>
    </location>
</feature>
<feature type="transmembrane region" description="Helical" evidence="10">
    <location>
        <begin position="180"/>
        <end position="203"/>
    </location>
</feature>
<dbReference type="CDD" id="cd03505">
    <property type="entry name" value="Delta9-FADS-like"/>
    <property type="match status" value="1"/>
</dbReference>
<gene>
    <name evidence="12" type="ORF">MFU01_72700</name>
    <name evidence="13" type="ORF">SAMN05443572_107390</name>
</gene>
<keyword evidence="14" id="KW-1185">Reference proteome</keyword>
<reference evidence="13 14" key="1">
    <citation type="submission" date="2016-10" db="EMBL/GenBank/DDBJ databases">
        <authorList>
            <person name="Varghese N."/>
            <person name="Submissions S."/>
        </authorList>
    </citation>
    <scope>NUCLEOTIDE SEQUENCE [LARGE SCALE GENOMIC DNA]</scope>
    <source>
        <strain evidence="13 14">DSM 16525</strain>
    </source>
</reference>
<dbReference type="GO" id="GO:0016717">
    <property type="term" value="F:oxidoreductase activity, acting on paired donors, with oxidation of a pair of donors resulting in the reduction of molecular oxygen to two molecules of water"/>
    <property type="evidence" value="ECO:0007669"/>
    <property type="project" value="InterPro"/>
</dbReference>
<comment type="caution">
    <text evidence="12">The sequence shown here is derived from an EMBL/GenBank/DDBJ whole genome shotgun (WGS) entry which is preliminary data.</text>
</comment>
<keyword evidence="3 10" id="KW-0812">Transmembrane</keyword>
<comment type="subcellular location">
    <subcellularLocation>
        <location evidence="1">Membrane</location>
        <topology evidence="1">Multi-pass membrane protein</topology>
    </subcellularLocation>
</comment>
<feature type="transmembrane region" description="Helical" evidence="10">
    <location>
        <begin position="29"/>
        <end position="48"/>
    </location>
</feature>
<evidence type="ECO:0000313" key="15">
    <source>
        <dbReference type="Proteomes" id="UP000321514"/>
    </source>
</evidence>
<evidence type="ECO:0000256" key="4">
    <source>
        <dbReference type="ARBA" id="ARBA00022832"/>
    </source>
</evidence>
<proteinExistence type="inferred from homology"/>
<evidence type="ECO:0000256" key="3">
    <source>
        <dbReference type="ARBA" id="ARBA00022692"/>
    </source>
</evidence>
<dbReference type="GO" id="GO:0016020">
    <property type="term" value="C:membrane"/>
    <property type="evidence" value="ECO:0007669"/>
    <property type="project" value="UniProtKB-SubCell"/>
</dbReference>
<keyword evidence="8" id="KW-0443">Lipid metabolism</keyword>
<evidence type="ECO:0000256" key="8">
    <source>
        <dbReference type="ARBA" id="ARBA00023098"/>
    </source>
</evidence>
<dbReference type="InterPro" id="IPR015876">
    <property type="entry name" value="Acyl-CoA_DS"/>
</dbReference>
<dbReference type="EMBL" id="FOIB01000007">
    <property type="protein sequence ID" value="SEU27131.1"/>
    <property type="molecule type" value="Genomic_DNA"/>
</dbReference>
<dbReference type="Proteomes" id="UP000321514">
    <property type="component" value="Unassembled WGS sequence"/>
</dbReference>
<evidence type="ECO:0000259" key="11">
    <source>
        <dbReference type="Pfam" id="PF00487"/>
    </source>
</evidence>
<dbReference type="Proteomes" id="UP000183760">
    <property type="component" value="Unassembled WGS sequence"/>
</dbReference>
<sequence length="333" mass="37735">MAHVEQVAGKRDKKAVSSPYLHKLQRRHFVLFDILPTLGTVGALWLAFTVRPPTALDLTLFAVMWALTGFSISIGFHRLFTHRAFKTSAPVRVLLTVFGCMAARSSMITWTSQHRRHHELADHEGDVHSPNLFGQTWRLRLKGLWYSHFSWMLKHEYPNVVHYVPDLLADKAIMKADRGYLRWAVLGLVLPGVIAGALTQSWLGALTGFLWGGVVRQFVVAQQVSALNSLTHMFGTRMFKMKDNHSHNNALFGLITWGEGWHNNHHAFPDSANFGFRWYQLDPGYWIIRVMEAVGLVWDVKRPDAERIAGRIQRLEALDEPAAEPTAGARMPG</sequence>
<keyword evidence="7" id="KW-0408">Iron</keyword>
<evidence type="ECO:0000256" key="2">
    <source>
        <dbReference type="ARBA" id="ARBA00008749"/>
    </source>
</evidence>
<dbReference type="RefSeq" id="WP_074957052.1">
    <property type="nucleotide sequence ID" value="NZ_BJXR01000059.1"/>
</dbReference>
<reference evidence="12 15" key="2">
    <citation type="submission" date="2019-07" db="EMBL/GenBank/DDBJ databases">
        <title>Whole genome shotgun sequence of Myxococcus fulvus NBRC 100333.</title>
        <authorList>
            <person name="Hosoyama A."/>
            <person name="Uohara A."/>
            <person name="Ohji S."/>
            <person name="Ichikawa N."/>
        </authorList>
    </citation>
    <scope>NUCLEOTIDE SEQUENCE [LARGE SCALE GENOMIC DNA]</scope>
    <source>
        <strain evidence="12 15">NBRC 100333</strain>
    </source>
</reference>
<dbReference type="InterPro" id="IPR005804">
    <property type="entry name" value="FA_desaturase_dom"/>
</dbReference>
<comment type="similarity">
    <text evidence="2">Belongs to the fatty acid desaturase type 2 family.</text>
</comment>
<dbReference type="PANTHER" id="PTHR11351">
    <property type="entry name" value="ACYL-COA DESATURASE"/>
    <property type="match status" value="1"/>
</dbReference>
<dbReference type="PRINTS" id="PR00075">
    <property type="entry name" value="FACDDSATRASE"/>
</dbReference>
<organism evidence="12 15">
    <name type="scientific">Myxococcus fulvus</name>
    <dbReference type="NCBI Taxonomy" id="33"/>
    <lineage>
        <taxon>Bacteria</taxon>
        <taxon>Pseudomonadati</taxon>
        <taxon>Myxococcota</taxon>
        <taxon>Myxococcia</taxon>
        <taxon>Myxococcales</taxon>
        <taxon>Cystobacterineae</taxon>
        <taxon>Myxococcaceae</taxon>
        <taxon>Myxococcus</taxon>
    </lineage>
</organism>
<keyword evidence="9 10" id="KW-0472">Membrane</keyword>
<keyword evidence="6" id="KW-0560">Oxidoreductase</keyword>
<dbReference type="PANTHER" id="PTHR11351:SF3">
    <property type="entry name" value="BLL4393 PROTEIN"/>
    <property type="match status" value="1"/>
</dbReference>
<evidence type="ECO:0000313" key="12">
    <source>
        <dbReference type="EMBL" id="GEN12233.1"/>
    </source>
</evidence>
<evidence type="ECO:0000313" key="13">
    <source>
        <dbReference type="EMBL" id="SEU27131.1"/>
    </source>
</evidence>
<keyword evidence="5 10" id="KW-1133">Transmembrane helix</keyword>
<evidence type="ECO:0000256" key="6">
    <source>
        <dbReference type="ARBA" id="ARBA00023002"/>
    </source>
</evidence>
<dbReference type="EMBL" id="BJXR01000059">
    <property type="protein sequence ID" value="GEN12233.1"/>
    <property type="molecule type" value="Genomic_DNA"/>
</dbReference>
<evidence type="ECO:0000256" key="9">
    <source>
        <dbReference type="ARBA" id="ARBA00023136"/>
    </source>
</evidence>
<name>A0A511TF11_MYXFU</name>
<dbReference type="STRING" id="1334629.MFUL124B02_21360"/>
<evidence type="ECO:0000256" key="10">
    <source>
        <dbReference type="SAM" id="Phobius"/>
    </source>
</evidence>
<protein>
    <submittedName>
        <fullName evidence="12">Fatty acid desaturase</fullName>
    </submittedName>
    <submittedName>
        <fullName evidence="13">Stearoyl-CoA desaturase (Delta-9 desaturase)</fullName>
    </submittedName>
</protein>
<dbReference type="AlphaFoldDB" id="A0A511TF11"/>